<protein>
    <submittedName>
        <fullName evidence="2">Uncharacterized protein</fullName>
    </submittedName>
</protein>
<keyword evidence="1" id="KW-0732">Signal</keyword>
<evidence type="ECO:0000256" key="1">
    <source>
        <dbReference type="SAM" id="SignalP"/>
    </source>
</evidence>
<organism evidence="2 3">
    <name type="scientific">Colletotrichum higginsianum (strain IMI 349063)</name>
    <name type="common">Crucifer anthracnose fungus</name>
    <dbReference type="NCBI Taxonomy" id="759273"/>
    <lineage>
        <taxon>Eukaryota</taxon>
        <taxon>Fungi</taxon>
        <taxon>Dikarya</taxon>
        <taxon>Ascomycota</taxon>
        <taxon>Pezizomycotina</taxon>
        <taxon>Sordariomycetes</taxon>
        <taxon>Hypocreomycetidae</taxon>
        <taxon>Glomerellales</taxon>
        <taxon>Glomerellaceae</taxon>
        <taxon>Colletotrichum</taxon>
        <taxon>Colletotrichum destructivum species complex</taxon>
    </lineage>
</organism>
<evidence type="ECO:0000313" key="3">
    <source>
        <dbReference type="Proteomes" id="UP000007174"/>
    </source>
</evidence>
<gene>
    <name evidence="2" type="ORF">CH063_12631</name>
</gene>
<name>H1VR59_COLHI</name>
<dbReference type="EMBL" id="CACQ02005593">
    <property type="protein sequence ID" value="CCF42715.1"/>
    <property type="molecule type" value="Genomic_DNA"/>
</dbReference>
<reference evidence="3" key="1">
    <citation type="journal article" date="2012" name="Nat. Genet.">
        <title>Lifestyle transitions in plant pathogenic Colletotrichum fungi deciphered by genome and transcriptome analyses.</title>
        <authorList>
            <person name="O'Connell R.J."/>
            <person name="Thon M.R."/>
            <person name="Hacquard S."/>
            <person name="Amyotte S.G."/>
            <person name="Kleemann J."/>
            <person name="Torres M.F."/>
            <person name="Damm U."/>
            <person name="Buiate E.A."/>
            <person name="Epstein L."/>
            <person name="Alkan N."/>
            <person name="Altmueller J."/>
            <person name="Alvarado-Balderrama L."/>
            <person name="Bauser C.A."/>
            <person name="Becker C."/>
            <person name="Birren B.W."/>
            <person name="Chen Z."/>
            <person name="Choi J."/>
            <person name="Crouch J.A."/>
            <person name="Duvick J.P."/>
            <person name="Farman M.A."/>
            <person name="Gan P."/>
            <person name="Heiman D."/>
            <person name="Henrissat B."/>
            <person name="Howard R.J."/>
            <person name="Kabbage M."/>
            <person name="Koch C."/>
            <person name="Kracher B."/>
            <person name="Kubo Y."/>
            <person name="Law A.D."/>
            <person name="Lebrun M.-H."/>
            <person name="Lee Y.-H."/>
            <person name="Miyara I."/>
            <person name="Moore N."/>
            <person name="Neumann U."/>
            <person name="Nordstroem K."/>
            <person name="Panaccione D.G."/>
            <person name="Panstruga R."/>
            <person name="Place M."/>
            <person name="Proctor R.H."/>
            <person name="Prusky D."/>
            <person name="Rech G."/>
            <person name="Reinhardt R."/>
            <person name="Rollins J.A."/>
            <person name="Rounsley S."/>
            <person name="Schardl C.L."/>
            <person name="Schwartz D.C."/>
            <person name="Shenoy N."/>
            <person name="Shirasu K."/>
            <person name="Sikhakolli U.R."/>
            <person name="Stueber K."/>
            <person name="Sukno S.A."/>
            <person name="Sweigard J.A."/>
            <person name="Takano Y."/>
            <person name="Takahara H."/>
            <person name="Trail F."/>
            <person name="van der Does H.C."/>
            <person name="Voll L.M."/>
            <person name="Will I."/>
            <person name="Young S."/>
            <person name="Zeng Q."/>
            <person name="Zhang J."/>
            <person name="Zhou S."/>
            <person name="Dickman M.B."/>
            <person name="Schulze-Lefert P."/>
            <person name="Ver Loren van Themaat E."/>
            <person name="Ma L.-J."/>
            <person name="Vaillancourt L.J."/>
        </authorList>
    </citation>
    <scope>NUCLEOTIDE SEQUENCE [LARGE SCALE GENOMIC DNA]</scope>
    <source>
        <strain evidence="3">IMI 349063</strain>
    </source>
</reference>
<dbReference type="HOGENOM" id="CLU_2320228_0_0_1"/>
<proteinExistence type="predicted"/>
<feature type="chain" id="PRO_5003555517" evidence="1">
    <location>
        <begin position="40"/>
        <end position="99"/>
    </location>
</feature>
<sequence>MIPSSCLHSSVPSHASRPRLITLLTAFLAFPLHLAPTLSTSPPKFSSTLTSSSVLATTALHAPASTSQFRLWSAPPEVASWQWSVVGNEGCVILWEKED</sequence>
<dbReference type="Proteomes" id="UP000007174">
    <property type="component" value="Unassembled WGS sequence"/>
</dbReference>
<feature type="signal peptide" evidence="1">
    <location>
        <begin position="1"/>
        <end position="39"/>
    </location>
</feature>
<dbReference type="AlphaFoldDB" id="H1VR59"/>
<evidence type="ECO:0000313" key="2">
    <source>
        <dbReference type="EMBL" id="CCF42715.1"/>
    </source>
</evidence>
<accession>H1VR59</accession>